<sequence>MQGNGLENTGRAPAVLTARRAGLVGCTHCGKVHARGRERCARCGARLESRDERSLQRVWAWWFAGLVVYVPANLYPMLVTTMLGSTSQSTIMGGVIDLMHHGSYGVATIVFVASICIPVGKFLAIAYLALSIRHRVSMSAHGRQVLFEAVEFIGRWSMIDVFVVAILSSLVQLDFAASIHPGIAAVSFALSVAFTMLSAQSFDPRLIWDASEEDAA</sequence>
<dbReference type="EMBL" id="APVH01000011">
    <property type="protein sequence ID" value="EPX85040.1"/>
    <property type="molecule type" value="Genomic_DNA"/>
</dbReference>
<dbReference type="AlphaFoldDB" id="S9S4D9"/>
<dbReference type="STRING" id="1123237.Salmuc_00638"/>
<proteinExistence type="predicted"/>
<evidence type="ECO:0000256" key="4">
    <source>
        <dbReference type="ARBA" id="ARBA00022692"/>
    </source>
</evidence>
<keyword evidence="3" id="KW-0997">Cell inner membrane</keyword>
<feature type="transmembrane region" description="Helical" evidence="7">
    <location>
        <begin position="153"/>
        <end position="173"/>
    </location>
</feature>
<keyword evidence="2" id="KW-1003">Cell membrane</keyword>
<evidence type="ECO:0000256" key="7">
    <source>
        <dbReference type="SAM" id="Phobius"/>
    </source>
</evidence>
<dbReference type="PANTHER" id="PTHR30462">
    <property type="entry name" value="INTERMEMBRANE TRANSPORT PROTEIN PQIB-RELATED"/>
    <property type="match status" value="1"/>
</dbReference>
<dbReference type="Proteomes" id="UP000015347">
    <property type="component" value="Unassembled WGS sequence"/>
</dbReference>
<evidence type="ECO:0000313" key="9">
    <source>
        <dbReference type="Proteomes" id="UP000015347"/>
    </source>
</evidence>
<keyword evidence="4 7" id="KW-0812">Transmembrane</keyword>
<name>S9S4D9_9RHOB</name>
<keyword evidence="9" id="KW-1185">Reference proteome</keyword>
<gene>
    <name evidence="8" type="ORF">Salmuc_00638</name>
</gene>
<evidence type="ECO:0000256" key="6">
    <source>
        <dbReference type="ARBA" id="ARBA00023136"/>
    </source>
</evidence>
<dbReference type="InterPro" id="IPR051800">
    <property type="entry name" value="PqiA-PqiB_transport"/>
</dbReference>
<comment type="subcellular location">
    <subcellularLocation>
        <location evidence="1">Cell inner membrane</location>
    </subcellularLocation>
</comment>
<evidence type="ECO:0000256" key="5">
    <source>
        <dbReference type="ARBA" id="ARBA00022989"/>
    </source>
</evidence>
<evidence type="ECO:0000256" key="2">
    <source>
        <dbReference type="ARBA" id="ARBA00022475"/>
    </source>
</evidence>
<keyword evidence="5 7" id="KW-1133">Transmembrane helix</keyword>
<dbReference type="GO" id="GO:0005886">
    <property type="term" value="C:plasma membrane"/>
    <property type="evidence" value="ECO:0007669"/>
    <property type="project" value="UniProtKB-SubCell"/>
</dbReference>
<comment type="caution">
    <text evidence="8">The sequence shown here is derived from an EMBL/GenBank/DDBJ whole genome shotgun (WGS) entry which is preliminary data.</text>
</comment>
<accession>S9S4D9</accession>
<reference evidence="9" key="1">
    <citation type="journal article" date="2014" name="Stand. Genomic Sci.">
        <title>Genome sequence of the exopolysaccharide-producing Salipiger mucosus type strain (DSM 16094(T)), a moderately halophilic member of the Roseobacter clade.</title>
        <authorList>
            <person name="Riedel T."/>
            <person name="Spring S."/>
            <person name="Fiebig A."/>
            <person name="Petersen J."/>
            <person name="Kyrpides N.C."/>
            <person name="Goker M."/>
            <person name="Klenk H.P."/>
        </authorList>
    </citation>
    <scope>NUCLEOTIDE SEQUENCE [LARGE SCALE GENOMIC DNA]</scope>
    <source>
        <strain evidence="9">DSM 16094</strain>
    </source>
</reference>
<feature type="transmembrane region" description="Helical" evidence="7">
    <location>
        <begin position="59"/>
        <end position="84"/>
    </location>
</feature>
<organism evidence="8 9">
    <name type="scientific">Salipiger mucosus DSM 16094</name>
    <dbReference type="NCBI Taxonomy" id="1123237"/>
    <lineage>
        <taxon>Bacteria</taxon>
        <taxon>Pseudomonadati</taxon>
        <taxon>Pseudomonadota</taxon>
        <taxon>Alphaproteobacteria</taxon>
        <taxon>Rhodobacterales</taxon>
        <taxon>Roseobacteraceae</taxon>
        <taxon>Salipiger</taxon>
    </lineage>
</organism>
<dbReference type="HOGENOM" id="CLU_041903_2_0_5"/>
<feature type="transmembrane region" description="Helical" evidence="7">
    <location>
        <begin position="179"/>
        <end position="197"/>
    </location>
</feature>
<dbReference type="InterPro" id="IPR007498">
    <property type="entry name" value="PqiA-like"/>
</dbReference>
<evidence type="ECO:0000313" key="8">
    <source>
        <dbReference type="EMBL" id="EPX85040.1"/>
    </source>
</evidence>
<dbReference type="eggNOG" id="COG2995">
    <property type="taxonomic scope" value="Bacteria"/>
</dbReference>
<keyword evidence="6 7" id="KW-0472">Membrane</keyword>
<evidence type="ECO:0000256" key="1">
    <source>
        <dbReference type="ARBA" id="ARBA00004533"/>
    </source>
</evidence>
<evidence type="ECO:0000256" key="3">
    <source>
        <dbReference type="ARBA" id="ARBA00022519"/>
    </source>
</evidence>
<dbReference type="Pfam" id="PF04403">
    <property type="entry name" value="PqiA"/>
    <property type="match status" value="1"/>
</dbReference>
<dbReference type="PANTHER" id="PTHR30462:SF3">
    <property type="entry name" value="INTERMEMBRANE TRANSPORT PROTEIN PQIA"/>
    <property type="match status" value="1"/>
</dbReference>
<protein>
    <submittedName>
        <fullName evidence="8">Paraquat-inducible protein A</fullName>
    </submittedName>
</protein>
<feature type="transmembrane region" description="Helical" evidence="7">
    <location>
        <begin position="104"/>
        <end position="132"/>
    </location>
</feature>